<reference evidence="3" key="1">
    <citation type="submission" date="2022-12" db="EMBL/GenBank/DDBJ databases">
        <authorList>
            <person name="Petersen C."/>
        </authorList>
    </citation>
    <scope>NUCLEOTIDE SEQUENCE</scope>
    <source>
        <strain evidence="3">IBT 29495</strain>
    </source>
</reference>
<keyword evidence="4" id="KW-1185">Reference proteome</keyword>
<feature type="compositionally biased region" description="Low complexity" evidence="1">
    <location>
        <begin position="1200"/>
        <end position="1212"/>
    </location>
</feature>
<dbReference type="PROSITE" id="PS50011">
    <property type="entry name" value="PROTEIN_KINASE_DOM"/>
    <property type="match status" value="1"/>
</dbReference>
<dbReference type="OrthoDB" id="635774at2759"/>
<feature type="compositionally biased region" description="Polar residues" evidence="1">
    <location>
        <begin position="859"/>
        <end position="879"/>
    </location>
</feature>
<organism evidence="3 4">
    <name type="scientific">Penicillium fimorum</name>
    <dbReference type="NCBI Taxonomy" id="1882269"/>
    <lineage>
        <taxon>Eukaryota</taxon>
        <taxon>Fungi</taxon>
        <taxon>Dikarya</taxon>
        <taxon>Ascomycota</taxon>
        <taxon>Pezizomycotina</taxon>
        <taxon>Eurotiomycetes</taxon>
        <taxon>Eurotiomycetidae</taxon>
        <taxon>Eurotiales</taxon>
        <taxon>Aspergillaceae</taxon>
        <taxon>Penicillium</taxon>
    </lineage>
</organism>
<feature type="compositionally biased region" description="Polar residues" evidence="1">
    <location>
        <begin position="1"/>
        <end position="11"/>
    </location>
</feature>
<feature type="compositionally biased region" description="Polar residues" evidence="1">
    <location>
        <begin position="686"/>
        <end position="710"/>
    </location>
</feature>
<dbReference type="Pfam" id="PF07714">
    <property type="entry name" value="PK_Tyr_Ser-Thr"/>
    <property type="match status" value="1"/>
</dbReference>
<feature type="compositionally biased region" description="Polar residues" evidence="1">
    <location>
        <begin position="1106"/>
        <end position="1120"/>
    </location>
</feature>
<feature type="compositionally biased region" description="Low complexity" evidence="1">
    <location>
        <begin position="1014"/>
        <end position="1030"/>
    </location>
</feature>
<feature type="region of interest" description="Disordered" evidence="1">
    <location>
        <begin position="1"/>
        <end position="154"/>
    </location>
</feature>
<feature type="domain" description="Protein kinase" evidence="2">
    <location>
        <begin position="325"/>
        <end position="563"/>
    </location>
</feature>
<dbReference type="GO" id="GO:0005737">
    <property type="term" value="C:cytoplasm"/>
    <property type="evidence" value="ECO:0007669"/>
    <property type="project" value="TreeGrafter"/>
</dbReference>
<evidence type="ECO:0000313" key="4">
    <source>
        <dbReference type="Proteomes" id="UP001149954"/>
    </source>
</evidence>
<feature type="region of interest" description="Disordered" evidence="1">
    <location>
        <begin position="1187"/>
        <end position="1317"/>
    </location>
</feature>
<feature type="compositionally biased region" description="Low complexity" evidence="1">
    <location>
        <begin position="1297"/>
        <end position="1311"/>
    </location>
</feature>
<dbReference type="InterPro" id="IPR001245">
    <property type="entry name" value="Ser-Thr/Tyr_kinase_cat_dom"/>
</dbReference>
<dbReference type="InterPro" id="IPR050167">
    <property type="entry name" value="Ser_Thr_protein_kinase"/>
</dbReference>
<dbReference type="InterPro" id="IPR000719">
    <property type="entry name" value="Prot_kinase_dom"/>
</dbReference>
<gene>
    <name evidence="3" type="ORF">N7463_007885</name>
</gene>
<accession>A0A9X0C810</accession>
<dbReference type="GO" id="GO:0004672">
    <property type="term" value="F:protein kinase activity"/>
    <property type="evidence" value="ECO:0007669"/>
    <property type="project" value="InterPro"/>
</dbReference>
<dbReference type="PANTHER" id="PTHR23257:SF706">
    <property type="entry name" value="PROTO-ONCOGENE SERINE_THREONINE-PROTEIN KINASE MOS"/>
    <property type="match status" value="1"/>
</dbReference>
<name>A0A9X0C810_9EURO</name>
<evidence type="ECO:0000259" key="2">
    <source>
        <dbReference type="PROSITE" id="PS50011"/>
    </source>
</evidence>
<feature type="compositionally biased region" description="Polar residues" evidence="1">
    <location>
        <begin position="1256"/>
        <end position="1266"/>
    </location>
</feature>
<feature type="compositionally biased region" description="Basic and acidic residues" evidence="1">
    <location>
        <begin position="92"/>
        <end position="116"/>
    </location>
</feature>
<dbReference type="Proteomes" id="UP001149954">
    <property type="component" value="Unassembled WGS sequence"/>
</dbReference>
<feature type="compositionally biased region" description="Polar residues" evidence="1">
    <location>
        <begin position="805"/>
        <end position="825"/>
    </location>
</feature>
<feature type="compositionally biased region" description="Polar residues" evidence="1">
    <location>
        <begin position="979"/>
        <end position="998"/>
    </location>
</feature>
<feature type="compositionally biased region" description="Basic and acidic residues" evidence="1">
    <location>
        <begin position="1004"/>
        <end position="1013"/>
    </location>
</feature>
<proteinExistence type="predicted"/>
<feature type="region of interest" description="Disordered" evidence="1">
    <location>
        <begin position="651"/>
        <end position="722"/>
    </location>
</feature>
<dbReference type="EMBL" id="JAPWDS010000003">
    <property type="protein sequence ID" value="KAJ5505011.1"/>
    <property type="molecule type" value="Genomic_DNA"/>
</dbReference>
<dbReference type="SUPFAM" id="SSF56112">
    <property type="entry name" value="Protein kinase-like (PK-like)"/>
    <property type="match status" value="1"/>
</dbReference>
<comment type="caution">
    <text evidence="3">The sequence shown here is derived from an EMBL/GenBank/DDBJ whole genome shotgun (WGS) entry which is preliminary data.</text>
</comment>
<dbReference type="CDD" id="cd00180">
    <property type="entry name" value="PKc"/>
    <property type="match status" value="1"/>
</dbReference>
<feature type="region of interest" description="Disordered" evidence="1">
    <location>
        <begin position="759"/>
        <end position="922"/>
    </location>
</feature>
<reference evidence="3" key="2">
    <citation type="journal article" date="2023" name="IMA Fungus">
        <title>Comparative genomic study of the Penicillium genus elucidates a diverse pangenome and 15 lateral gene transfer events.</title>
        <authorList>
            <person name="Petersen C."/>
            <person name="Sorensen T."/>
            <person name="Nielsen M.R."/>
            <person name="Sondergaard T.E."/>
            <person name="Sorensen J.L."/>
            <person name="Fitzpatrick D.A."/>
            <person name="Frisvad J.C."/>
            <person name="Nielsen K.L."/>
        </authorList>
    </citation>
    <scope>NUCLEOTIDE SEQUENCE</scope>
    <source>
        <strain evidence="3">IBT 29495</strain>
    </source>
</reference>
<dbReference type="GO" id="GO:0005524">
    <property type="term" value="F:ATP binding"/>
    <property type="evidence" value="ECO:0007669"/>
    <property type="project" value="InterPro"/>
</dbReference>
<dbReference type="PANTHER" id="PTHR23257">
    <property type="entry name" value="SERINE-THREONINE PROTEIN KINASE"/>
    <property type="match status" value="1"/>
</dbReference>
<protein>
    <recommendedName>
        <fullName evidence="2">Protein kinase domain-containing protein</fullName>
    </recommendedName>
</protein>
<feature type="compositionally biased region" description="Basic and acidic residues" evidence="1">
    <location>
        <begin position="667"/>
        <end position="685"/>
    </location>
</feature>
<evidence type="ECO:0000256" key="1">
    <source>
        <dbReference type="SAM" id="MobiDB-lite"/>
    </source>
</evidence>
<dbReference type="GO" id="GO:0007165">
    <property type="term" value="P:signal transduction"/>
    <property type="evidence" value="ECO:0007669"/>
    <property type="project" value="TreeGrafter"/>
</dbReference>
<sequence>MAISVPNSCSPTRLAFLDDKGGNPPKQSMWHRLGLRKLWQGRDDRDTSVGESQDEISPRPSSDNSRTKQDNLTRRLSRKVVGLPRTTPFKRQSSDLERLAPREPDHRRALSADRRPLSSQRSRSPPSTVGPRQSAPEVQWLGPSPTTTVDDAPEPESEINAHAINDISETSIPYPEMTDDFDAPEEEEEDHHTIDLDMELEQRWILNLSMHFRDGSEREKFFVTYAETPNRWRRVTISCDYHDAPPYSLERELKDLRYQRDKCARIYESIRESLLAIQFYEGVTNLRLETIDGRLHVHVTEDVNETIPYPPISSIRHLVNAPIIPEDSLHFESHLSGFVYKINLDGRFYIKKEIPGPDTVDEFLYEINALHALKDRPSVIQVEGIVIDEWRGVVKGLLISYAEKGALVDILYEQRGRTSFARRERWAKQIVQGLCEIHESGYVQGDFTLANIVVDTDDNAKIIDINRRGCPVGWEPPEIAAKIESNQRISMYIGVKTDLFQLGMTLWALAMEEDEPERQPRPLRLGDDAKIPDYYRRIVDICLSPTPRHRLSAKELLSLFPPMPEARVSTPVRLLETLANDSRHLPTRTNWAQPQPSGLGLTSPGGLIQQDDQFYPQKGFSGNSYSDLPHPIFSENHDLVKRSTITLAESNGDMEFPSKPSSSSTLNHHEPHNHDEYMDISRHFNDNSLPYLSSDSQNPEATTVSQTRPTGNDFHNHPVEPLAFPHEPVYLESAPTNNQRKTYDGPTHDTPRALFGSTITAPPHPPVSESLVESQKQEVLNRPRPTAANDEGDLETSALPINPTLPDSGTSSGSRVIPFSTTPSSIKHAKQDSADQPCSKTTNDIDDLESSALPINPTLPDSGTSSGSRVIPFSTTPSSIKHAKQDSADQPCSKTTNDKDDLESSALPLSPTFRDSGGSIESSIDLQGVPQLVKASPPEPPKQTYAGSPCANVEIKPKFTEPSPASSSLCLSELPISPNFRSSGTSIGPLATTSSLNSLPVEPPRQDSLEQPHAKPIPATPSASTSSQPHPTSPINPTLARSRPSVELPGAPRSVKSSPPGPPKQTHASSPCANADIKPKFTEPSPSTSSLARSELPISPAFRSSEIFTDNLSGPSSQGPSPIEPSKLEHVIVPRDNDTTPISPPTPSRFSSMHISSLRHTGGSIGSLGTPFTTSPSVVGIGLLRRPWENPSANNPDVKPASTIPSTSASSPGNTRTLNQPESAILSAKTYPTEPQRNEELGQSSPNAAGIRPAQINPSNTNSNLLGSKLPISPAHLNSKPSSTYPEAEMAHAVHGSSSSQAKLSISSQALFSSNRI</sequence>
<feature type="compositionally biased region" description="Polar residues" evidence="1">
    <location>
        <begin position="1213"/>
        <end position="1222"/>
    </location>
</feature>
<dbReference type="InterPro" id="IPR011009">
    <property type="entry name" value="Kinase-like_dom_sf"/>
</dbReference>
<feature type="compositionally biased region" description="Low complexity" evidence="1">
    <location>
        <begin position="117"/>
        <end position="127"/>
    </location>
</feature>
<feature type="region of interest" description="Disordered" evidence="1">
    <location>
        <begin position="955"/>
        <end position="1130"/>
    </location>
</feature>
<evidence type="ECO:0000313" key="3">
    <source>
        <dbReference type="EMBL" id="KAJ5505011.1"/>
    </source>
</evidence>
<dbReference type="Gene3D" id="1.10.510.10">
    <property type="entry name" value="Transferase(Phosphotransferase) domain 1"/>
    <property type="match status" value="1"/>
</dbReference>